<protein>
    <recommendedName>
        <fullName evidence="2">F-box and FNIP repeat-containing protein</fullName>
    </recommendedName>
</protein>
<organism evidence="1">
    <name type="scientific">viral metagenome</name>
    <dbReference type="NCBI Taxonomy" id="1070528"/>
    <lineage>
        <taxon>unclassified sequences</taxon>
        <taxon>metagenomes</taxon>
        <taxon>organismal metagenomes</taxon>
    </lineage>
</organism>
<dbReference type="AlphaFoldDB" id="A0A6C0CC82"/>
<dbReference type="Pfam" id="PF05725">
    <property type="entry name" value="FNIP"/>
    <property type="match status" value="1"/>
</dbReference>
<proteinExistence type="predicted"/>
<evidence type="ECO:0000313" key="1">
    <source>
        <dbReference type="EMBL" id="QHT01440.1"/>
    </source>
</evidence>
<dbReference type="InterPro" id="IPR008615">
    <property type="entry name" value="FNIP"/>
</dbReference>
<accession>A0A6C0CC82</accession>
<dbReference type="PANTHER" id="PTHR32134:SF173">
    <property type="entry name" value="FNIP REPEAT-CONTAINING PROTEIN-RELATED"/>
    <property type="match status" value="1"/>
</dbReference>
<reference evidence="1" key="1">
    <citation type="journal article" date="2020" name="Nature">
        <title>Giant virus diversity and host interactions through global metagenomics.</title>
        <authorList>
            <person name="Schulz F."/>
            <person name="Roux S."/>
            <person name="Paez-Espino D."/>
            <person name="Jungbluth S."/>
            <person name="Walsh D.A."/>
            <person name="Denef V.J."/>
            <person name="McMahon K.D."/>
            <person name="Konstantinidis K.T."/>
            <person name="Eloe-Fadrosh E.A."/>
            <person name="Kyrpides N.C."/>
            <person name="Woyke T."/>
        </authorList>
    </citation>
    <scope>NUCLEOTIDE SEQUENCE</scope>
    <source>
        <strain evidence="1">GVMAG-M-3300020192-26</strain>
    </source>
</reference>
<dbReference type="EMBL" id="MN739372">
    <property type="protein sequence ID" value="QHT01440.1"/>
    <property type="molecule type" value="Genomic_DNA"/>
</dbReference>
<name>A0A6C0CC82_9ZZZZ</name>
<evidence type="ECO:0008006" key="2">
    <source>
        <dbReference type="Google" id="ProtNLM"/>
    </source>
</evidence>
<dbReference type="InterPro" id="IPR051251">
    <property type="entry name" value="STK_FNIP-Repeat"/>
</dbReference>
<dbReference type="PANTHER" id="PTHR32134">
    <property type="entry name" value="FNIP REPEAT-CONTAINING PROTEIN"/>
    <property type="match status" value="1"/>
</dbReference>
<sequence length="94" mass="10871">MNVTHLTFCCLFNQTINNSIPPFVSHLTFGDYFNKPINDCIPYSVTHLTFGHEFNQPIKGIPSSVKKIIINEIYEKYESEIDEKVLLHAEIKKI</sequence>